<feature type="transmembrane region" description="Helical" evidence="6">
    <location>
        <begin position="301"/>
        <end position="323"/>
    </location>
</feature>
<comment type="subcellular location">
    <subcellularLocation>
        <location evidence="1">Membrane</location>
        <topology evidence="1">Multi-pass membrane protein</topology>
    </subcellularLocation>
</comment>
<protein>
    <submittedName>
        <fullName evidence="7">MFS general substrate transporter</fullName>
    </submittedName>
</protein>
<evidence type="ECO:0000256" key="5">
    <source>
        <dbReference type="ARBA" id="ARBA00023136"/>
    </source>
</evidence>
<gene>
    <name evidence="7" type="ORF">P171DRAFT_509406</name>
</gene>
<dbReference type="EMBL" id="MU001495">
    <property type="protein sequence ID" value="KAF2448990.1"/>
    <property type="molecule type" value="Genomic_DNA"/>
</dbReference>
<feature type="transmembrane region" description="Helical" evidence="6">
    <location>
        <begin position="186"/>
        <end position="207"/>
    </location>
</feature>
<name>A0A9P4PPM6_9PLEO</name>
<keyword evidence="4 6" id="KW-1133">Transmembrane helix</keyword>
<dbReference type="SUPFAM" id="SSF103473">
    <property type="entry name" value="MFS general substrate transporter"/>
    <property type="match status" value="1"/>
</dbReference>
<feature type="transmembrane region" description="Helical" evidence="6">
    <location>
        <begin position="390"/>
        <end position="410"/>
    </location>
</feature>
<feature type="transmembrane region" description="Helical" evidence="6">
    <location>
        <begin position="366"/>
        <end position="384"/>
    </location>
</feature>
<feature type="transmembrane region" description="Helical" evidence="6">
    <location>
        <begin position="422"/>
        <end position="443"/>
    </location>
</feature>
<accession>A0A9P4PPM6</accession>
<dbReference type="Proteomes" id="UP000799764">
    <property type="component" value="Unassembled WGS sequence"/>
</dbReference>
<feature type="transmembrane region" description="Helical" evidence="6">
    <location>
        <begin position="94"/>
        <end position="111"/>
    </location>
</feature>
<proteinExistence type="predicted"/>
<dbReference type="Gene3D" id="1.20.1250.20">
    <property type="entry name" value="MFS general substrate transporter like domains"/>
    <property type="match status" value="2"/>
</dbReference>
<keyword evidence="5 6" id="KW-0472">Membrane</keyword>
<feature type="transmembrane region" description="Helical" evidence="6">
    <location>
        <begin position="335"/>
        <end position="354"/>
    </location>
</feature>
<sequence>MASNSKHDPVRIEDTSEKCHIVDESRLDQNIHLNDAIQAEIDKDEKRVRKIIRKVDFRMVPILGLLYMWALIDRVNLPNIQIAGMGKELETTKGNRYTLVTMIFFVTYVLFDYPSNIALRRLGAARWLGFIGTAWGCLTIAMGFVQSWKTLLVCRVIFGALEAGMAPGCIYLLGAWYTRYEVQKRFAAWACIGVFGSGISSALVYGITTIGRVGGLNAWRWIFIIEGIISAAIGILTAIILIDFPDRATRPGIFFKKGFLTPEEAAIVLARVERDRADAVPEPLNRRSVLRALRDWKMWQFPLLLFCNNLTVYSFSYFLPIILHDSMGYSTKMTYFLNIPPYVCAAIWMFAIGCLNDHLKVRGPTIIAQSLIITLGICVMAFASNAGARYFGVFLAVGGTNSNIPTIYGYQHNNLTGQTKRALATAMLLMGGGCGGIVASFAFQSKDAPDYIPGMITAITSQVFTVILVSSNWMYFLHRNKKAEKGEVVLEETPGFRYTY</sequence>
<organism evidence="7 8">
    <name type="scientific">Karstenula rhodostoma CBS 690.94</name>
    <dbReference type="NCBI Taxonomy" id="1392251"/>
    <lineage>
        <taxon>Eukaryota</taxon>
        <taxon>Fungi</taxon>
        <taxon>Dikarya</taxon>
        <taxon>Ascomycota</taxon>
        <taxon>Pezizomycotina</taxon>
        <taxon>Dothideomycetes</taxon>
        <taxon>Pleosporomycetidae</taxon>
        <taxon>Pleosporales</taxon>
        <taxon>Massarineae</taxon>
        <taxon>Didymosphaeriaceae</taxon>
        <taxon>Karstenula</taxon>
    </lineage>
</organism>
<evidence type="ECO:0000313" key="8">
    <source>
        <dbReference type="Proteomes" id="UP000799764"/>
    </source>
</evidence>
<dbReference type="Pfam" id="PF07690">
    <property type="entry name" value="MFS_1"/>
    <property type="match status" value="1"/>
</dbReference>
<feature type="transmembrane region" description="Helical" evidence="6">
    <location>
        <begin position="219"/>
        <end position="242"/>
    </location>
</feature>
<evidence type="ECO:0000256" key="1">
    <source>
        <dbReference type="ARBA" id="ARBA00004141"/>
    </source>
</evidence>
<evidence type="ECO:0000256" key="2">
    <source>
        <dbReference type="ARBA" id="ARBA00022448"/>
    </source>
</evidence>
<evidence type="ECO:0000313" key="7">
    <source>
        <dbReference type="EMBL" id="KAF2448990.1"/>
    </source>
</evidence>
<dbReference type="InterPro" id="IPR036259">
    <property type="entry name" value="MFS_trans_sf"/>
</dbReference>
<evidence type="ECO:0000256" key="4">
    <source>
        <dbReference type="ARBA" id="ARBA00022989"/>
    </source>
</evidence>
<dbReference type="OrthoDB" id="3639251at2759"/>
<feature type="transmembrane region" description="Helical" evidence="6">
    <location>
        <begin position="150"/>
        <end position="174"/>
    </location>
</feature>
<dbReference type="InterPro" id="IPR011701">
    <property type="entry name" value="MFS"/>
</dbReference>
<dbReference type="GO" id="GO:0022857">
    <property type="term" value="F:transmembrane transporter activity"/>
    <property type="evidence" value="ECO:0007669"/>
    <property type="project" value="InterPro"/>
</dbReference>
<comment type="caution">
    <text evidence="7">The sequence shown here is derived from an EMBL/GenBank/DDBJ whole genome shotgun (WGS) entry which is preliminary data.</text>
</comment>
<reference evidence="7" key="1">
    <citation type="journal article" date="2020" name="Stud. Mycol.">
        <title>101 Dothideomycetes genomes: a test case for predicting lifestyles and emergence of pathogens.</title>
        <authorList>
            <person name="Haridas S."/>
            <person name="Albert R."/>
            <person name="Binder M."/>
            <person name="Bloem J."/>
            <person name="Labutti K."/>
            <person name="Salamov A."/>
            <person name="Andreopoulos B."/>
            <person name="Baker S."/>
            <person name="Barry K."/>
            <person name="Bills G."/>
            <person name="Bluhm B."/>
            <person name="Cannon C."/>
            <person name="Castanera R."/>
            <person name="Culley D."/>
            <person name="Daum C."/>
            <person name="Ezra D."/>
            <person name="Gonzalez J."/>
            <person name="Henrissat B."/>
            <person name="Kuo A."/>
            <person name="Liang C."/>
            <person name="Lipzen A."/>
            <person name="Lutzoni F."/>
            <person name="Magnuson J."/>
            <person name="Mondo S."/>
            <person name="Nolan M."/>
            <person name="Ohm R."/>
            <person name="Pangilinan J."/>
            <person name="Park H.-J."/>
            <person name="Ramirez L."/>
            <person name="Alfaro M."/>
            <person name="Sun H."/>
            <person name="Tritt A."/>
            <person name="Yoshinaga Y."/>
            <person name="Zwiers L.-H."/>
            <person name="Turgeon B."/>
            <person name="Goodwin S."/>
            <person name="Spatafora J."/>
            <person name="Crous P."/>
            <person name="Grigoriev I."/>
        </authorList>
    </citation>
    <scope>NUCLEOTIDE SEQUENCE</scope>
    <source>
        <strain evidence="7">CBS 690.94</strain>
    </source>
</reference>
<keyword evidence="2" id="KW-0813">Transport</keyword>
<evidence type="ECO:0000256" key="6">
    <source>
        <dbReference type="SAM" id="Phobius"/>
    </source>
</evidence>
<keyword evidence="8" id="KW-1185">Reference proteome</keyword>
<dbReference type="GO" id="GO:0016020">
    <property type="term" value="C:membrane"/>
    <property type="evidence" value="ECO:0007669"/>
    <property type="project" value="UniProtKB-SubCell"/>
</dbReference>
<dbReference type="FunFam" id="1.20.1250.20:FF:000013">
    <property type="entry name" value="MFS general substrate transporter"/>
    <property type="match status" value="1"/>
</dbReference>
<dbReference type="PANTHER" id="PTHR43791:SF3">
    <property type="entry name" value="MAJOR FACILITATOR SUPERFAMILY (MFS) PROFILE DOMAIN-CONTAINING PROTEIN"/>
    <property type="match status" value="1"/>
</dbReference>
<feature type="transmembrane region" description="Helical" evidence="6">
    <location>
        <begin position="55"/>
        <end position="72"/>
    </location>
</feature>
<feature type="transmembrane region" description="Helical" evidence="6">
    <location>
        <begin position="123"/>
        <end position="144"/>
    </location>
</feature>
<dbReference type="AlphaFoldDB" id="A0A9P4PPM6"/>
<evidence type="ECO:0000256" key="3">
    <source>
        <dbReference type="ARBA" id="ARBA00022692"/>
    </source>
</evidence>
<feature type="transmembrane region" description="Helical" evidence="6">
    <location>
        <begin position="455"/>
        <end position="476"/>
    </location>
</feature>
<dbReference type="PANTHER" id="PTHR43791">
    <property type="entry name" value="PERMEASE-RELATED"/>
    <property type="match status" value="1"/>
</dbReference>
<dbReference type="FunFam" id="1.20.1250.20:FF:000018">
    <property type="entry name" value="MFS transporter permease"/>
    <property type="match status" value="1"/>
</dbReference>
<keyword evidence="3 6" id="KW-0812">Transmembrane</keyword>